<dbReference type="Pfam" id="PF08770">
    <property type="entry name" value="SoxZ"/>
    <property type="match status" value="1"/>
</dbReference>
<comment type="caution">
    <text evidence="2">The sequence shown here is derived from an EMBL/GenBank/DDBJ whole genome shotgun (WGS) entry which is preliminary data.</text>
</comment>
<dbReference type="InterPro" id="IPR014880">
    <property type="entry name" value="SoxZ_dom"/>
</dbReference>
<protein>
    <submittedName>
        <fullName evidence="2">Thiosulfate oxidation carrier complex protein SoxZ</fullName>
    </submittedName>
</protein>
<keyword evidence="3" id="KW-1185">Reference proteome</keyword>
<dbReference type="Proteomes" id="UP000228593">
    <property type="component" value="Unassembled WGS sequence"/>
</dbReference>
<dbReference type="OrthoDB" id="9795530at2"/>
<organism evidence="2 3">
    <name type="scientific">Massilia psychrophila</name>
    <dbReference type="NCBI Taxonomy" id="1603353"/>
    <lineage>
        <taxon>Bacteria</taxon>
        <taxon>Pseudomonadati</taxon>
        <taxon>Pseudomonadota</taxon>
        <taxon>Betaproteobacteria</taxon>
        <taxon>Burkholderiales</taxon>
        <taxon>Oxalobacteraceae</taxon>
        <taxon>Telluria group</taxon>
        <taxon>Massilia</taxon>
    </lineage>
</organism>
<proteinExistence type="predicted"/>
<gene>
    <name evidence="2" type="primary">soxZ</name>
    <name evidence="2" type="ORF">CR103_01410</name>
</gene>
<dbReference type="RefSeq" id="WP_099914203.1">
    <property type="nucleotide sequence ID" value="NZ_BMHS01000001.1"/>
</dbReference>
<evidence type="ECO:0000313" key="3">
    <source>
        <dbReference type="Proteomes" id="UP000228593"/>
    </source>
</evidence>
<evidence type="ECO:0000259" key="1">
    <source>
        <dbReference type="Pfam" id="PF08770"/>
    </source>
</evidence>
<dbReference type="EMBL" id="PDOB01000001">
    <property type="protein sequence ID" value="PIL41717.1"/>
    <property type="molecule type" value="Genomic_DNA"/>
</dbReference>
<dbReference type="InterPro" id="IPR030995">
    <property type="entry name" value="SoxZ"/>
</dbReference>
<sequence length="107" mass="11857">MARALVHMQATARRGEVIGIRALIGHPMETGYRPGADGKVLERDIIRRFTCRYNGEIVFSAELHQAIAANPYIAFYTVAVESGSLEFKWEGDRGFVQAETMPITVTG</sequence>
<dbReference type="Gene3D" id="2.60.40.10">
    <property type="entry name" value="Immunoglobulins"/>
    <property type="match status" value="1"/>
</dbReference>
<dbReference type="InterPro" id="IPR013783">
    <property type="entry name" value="Ig-like_fold"/>
</dbReference>
<reference evidence="2 3" key="1">
    <citation type="submission" date="2017-10" db="EMBL/GenBank/DDBJ databases">
        <title>Massilia psychrophilum sp. nov., a novel purple-pigmented bacterium isolated from Tianshan glacier, Xinjiang Municipality, China.</title>
        <authorList>
            <person name="Wang H."/>
        </authorList>
    </citation>
    <scope>NUCLEOTIDE SEQUENCE [LARGE SCALE GENOMIC DNA]</scope>
    <source>
        <strain evidence="2 3">JCM 30813</strain>
    </source>
</reference>
<dbReference type="SUPFAM" id="SSF81296">
    <property type="entry name" value="E set domains"/>
    <property type="match status" value="1"/>
</dbReference>
<dbReference type="NCBIfam" id="TIGR04490">
    <property type="entry name" value="SoxZ_true"/>
    <property type="match status" value="1"/>
</dbReference>
<name>A0A2G8T6N1_9BURK</name>
<dbReference type="AlphaFoldDB" id="A0A2G8T6N1"/>
<dbReference type="InterPro" id="IPR014756">
    <property type="entry name" value="Ig_E-set"/>
</dbReference>
<evidence type="ECO:0000313" key="2">
    <source>
        <dbReference type="EMBL" id="PIL41717.1"/>
    </source>
</evidence>
<feature type="domain" description="Sulphur oxidation protein SoxZ" evidence="1">
    <location>
        <begin position="10"/>
        <end position="100"/>
    </location>
</feature>
<accession>A0A2G8T6N1</accession>